<feature type="compositionally biased region" description="Low complexity" evidence="1">
    <location>
        <begin position="9"/>
        <end position="21"/>
    </location>
</feature>
<sequence length="123" mass="13301">MSQREARPVSFVSTTSHHSSVPLPGGNATATGPSSNPATASHQMWTAYQGPVLYTGPDGNRHHRTTTFERFQMVGEGDRSTEVTSQTGYLNRPPPGQAFPKAKNGQVGEIGWPVDTFKIYKGI</sequence>
<dbReference type="Pfam" id="PF15123">
    <property type="entry name" value="DUF4562"/>
    <property type="match status" value="1"/>
</dbReference>
<dbReference type="PANTHER" id="PTHR34833">
    <property type="entry name" value="GENE, 17359-RELATED"/>
    <property type="match status" value="1"/>
</dbReference>
<dbReference type="PANTHER" id="PTHR34833:SF1">
    <property type="entry name" value="GENE, 17359-RELATED"/>
    <property type="match status" value="1"/>
</dbReference>
<evidence type="ECO:0000313" key="3">
    <source>
        <dbReference type="Proteomes" id="UP000242188"/>
    </source>
</evidence>
<dbReference type="Proteomes" id="UP000242188">
    <property type="component" value="Unassembled WGS sequence"/>
</dbReference>
<proteinExistence type="predicted"/>
<reference evidence="2 3" key="1">
    <citation type="journal article" date="2017" name="Nat. Ecol. Evol.">
        <title>Scallop genome provides insights into evolution of bilaterian karyotype and development.</title>
        <authorList>
            <person name="Wang S."/>
            <person name="Zhang J."/>
            <person name="Jiao W."/>
            <person name="Li J."/>
            <person name="Xun X."/>
            <person name="Sun Y."/>
            <person name="Guo X."/>
            <person name="Huan P."/>
            <person name="Dong B."/>
            <person name="Zhang L."/>
            <person name="Hu X."/>
            <person name="Sun X."/>
            <person name="Wang J."/>
            <person name="Zhao C."/>
            <person name="Wang Y."/>
            <person name="Wang D."/>
            <person name="Huang X."/>
            <person name="Wang R."/>
            <person name="Lv J."/>
            <person name="Li Y."/>
            <person name="Zhang Z."/>
            <person name="Liu B."/>
            <person name="Lu W."/>
            <person name="Hui Y."/>
            <person name="Liang J."/>
            <person name="Zhou Z."/>
            <person name="Hou R."/>
            <person name="Li X."/>
            <person name="Liu Y."/>
            <person name="Li H."/>
            <person name="Ning X."/>
            <person name="Lin Y."/>
            <person name="Zhao L."/>
            <person name="Xing Q."/>
            <person name="Dou J."/>
            <person name="Li Y."/>
            <person name="Mao J."/>
            <person name="Guo H."/>
            <person name="Dou H."/>
            <person name="Li T."/>
            <person name="Mu C."/>
            <person name="Jiang W."/>
            <person name="Fu Q."/>
            <person name="Fu X."/>
            <person name="Miao Y."/>
            <person name="Liu J."/>
            <person name="Yu Q."/>
            <person name="Li R."/>
            <person name="Liao H."/>
            <person name="Li X."/>
            <person name="Kong Y."/>
            <person name="Jiang Z."/>
            <person name="Chourrout D."/>
            <person name="Li R."/>
            <person name="Bao Z."/>
        </authorList>
    </citation>
    <scope>NUCLEOTIDE SEQUENCE [LARGE SCALE GENOMIC DNA]</scope>
    <source>
        <strain evidence="2 3">PY_sf001</strain>
    </source>
</reference>
<protein>
    <submittedName>
        <fullName evidence="2">Uncharacterized protein</fullName>
    </submittedName>
</protein>
<dbReference type="EMBL" id="NEDP02002015">
    <property type="protein sequence ID" value="OWF51930.1"/>
    <property type="molecule type" value="Genomic_DNA"/>
</dbReference>
<keyword evidence="3" id="KW-1185">Reference proteome</keyword>
<comment type="caution">
    <text evidence="2">The sequence shown here is derived from an EMBL/GenBank/DDBJ whole genome shotgun (WGS) entry which is preliminary data.</text>
</comment>
<dbReference type="AlphaFoldDB" id="A0A210QT98"/>
<name>A0A210QT98_MIZYE</name>
<organism evidence="2 3">
    <name type="scientific">Mizuhopecten yessoensis</name>
    <name type="common">Japanese scallop</name>
    <name type="synonym">Patinopecten yessoensis</name>
    <dbReference type="NCBI Taxonomy" id="6573"/>
    <lineage>
        <taxon>Eukaryota</taxon>
        <taxon>Metazoa</taxon>
        <taxon>Spiralia</taxon>
        <taxon>Lophotrochozoa</taxon>
        <taxon>Mollusca</taxon>
        <taxon>Bivalvia</taxon>
        <taxon>Autobranchia</taxon>
        <taxon>Pteriomorphia</taxon>
        <taxon>Pectinida</taxon>
        <taxon>Pectinoidea</taxon>
        <taxon>Pectinidae</taxon>
        <taxon>Mizuhopecten</taxon>
    </lineage>
</organism>
<feature type="compositionally biased region" description="Polar residues" evidence="1">
    <location>
        <begin position="28"/>
        <end position="40"/>
    </location>
</feature>
<evidence type="ECO:0000313" key="2">
    <source>
        <dbReference type="EMBL" id="OWF51930.1"/>
    </source>
</evidence>
<dbReference type="OrthoDB" id="6140842at2759"/>
<evidence type="ECO:0000256" key="1">
    <source>
        <dbReference type="SAM" id="MobiDB-lite"/>
    </source>
</evidence>
<dbReference type="InterPro" id="IPR027814">
    <property type="entry name" value="DUF4562"/>
</dbReference>
<feature type="region of interest" description="Disordered" evidence="1">
    <location>
        <begin position="72"/>
        <end position="104"/>
    </location>
</feature>
<accession>A0A210QT98</accession>
<gene>
    <name evidence="2" type="ORF">KP79_PYT18494</name>
</gene>
<feature type="region of interest" description="Disordered" evidence="1">
    <location>
        <begin position="1"/>
        <end position="40"/>
    </location>
</feature>